<comment type="caution">
    <text evidence="1">The sequence shown here is derived from an EMBL/GenBank/DDBJ whole genome shotgun (WGS) entry which is preliminary data.</text>
</comment>
<evidence type="ECO:0000313" key="2">
    <source>
        <dbReference type="Proteomes" id="UP001501414"/>
    </source>
</evidence>
<dbReference type="EMBL" id="BAAAJK010000008">
    <property type="protein sequence ID" value="GAA1388544.1"/>
    <property type="molecule type" value="Genomic_DNA"/>
</dbReference>
<reference evidence="2" key="1">
    <citation type="journal article" date="2019" name="Int. J. Syst. Evol. Microbiol.">
        <title>The Global Catalogue of Microorganisms (GCM) 10K type strain sequencing project: providing services to taxonomists for standard genome sequencing and annotation.</title>
        <authorList>
            <consortium name="The Broad Institute Genomics Platform"/>
            <consortium name="The Broad Institute Genome Sequencing Center for Infectious Disease"/>
            <person name="Wu L."/>
            <person name="Ma J."/>
        </authorList>
    </citation>
    <scope>NUCLEOTIDE SEQUENCE [LARGE SCALE GENOMIC DNA]</scope>
    <source>
        <strain evidence="2">JCM 11896</strain>
    </source>
</reference>
<dbReference type="Proteomes" id="UP001501414">
    <property type="component" value="Unassembled WGS sequence"/>
</dbReference>
<dbReference type="RefSeq" id="WP_344021934.1">
    <property type="nucleotide sequence ID" value="NZ_BAAAJK010000008.1"/>
</dbReference>
<organism evidence="1 2">
    <name type="scientific">Pseudonocardia kongjuensis</name>
    <dbReference type="NCBI Taxonomy" id="102227"/>
    <lineage>
        <taxon>Bacteria</taxon>
        <taxon>Bacillati</taxon>
        <taxon>Actinomycetota</taxon>
        <taxon>Actinomycetes</taxon>
        <taxon>Pseudonocardiales</taxon>
        <taxon>Pseudonocardiaceae</taxon>
        <taxon>Pseudonocardia</taxon>
    </lineage>
</organism>
<gene>
    <name evidence="1" type="ORF">GCM10009613_26040</name>
</gene>
<keyword evidence="2" id="KW-1185">Reference proteome</keyword>
<evidence type="ECO:0000313" key="1">
    <source>
        <dbReference type="EMBL" id="GAA1388544.1"/>
    </source>
</evidence>
<accession>A0ABP4IEA5</accession>
<protein>
    <submittedName>
        <fullName evidence="1">Uncharacterized protein</fullName>
    </submittedName>
</protein>
<proteinExistence type="predicted"/>
<sequence length="147" mass="16023">MTITNTSSSGAHVGEALSLDRLRERSTRFDVLGVHIAPDPHWIRLVVSDDHGAVEMRWLADPWAMGTRTDGLSVTLHSVHPLCADRRAEELGEDCDLTGDEVTVGVCYPDTLADDALARDIRPIFDAGGLGPVIVVLAGYHRDLLNR</sequence>
<name>A0ABP4IEA5_9PSEU</name>